<dbReference type="EMBL" id="JBHSTP010000002">
    <property type="protein sequence ID" value="MFC6356019.1"/>
    <property type="molecule type" value="Genomic_DNA"/>
</dbReference>
<sequence length="167" mass="18283">MRTLVLIRHAKSSWDTVGLADHDRPLNDRGRRDAPRMGRRLARRGTVPDLIVTSSAVRARSTAELIASELGAGTVVEAARIAVDERLYASSVEELALVIRSLDDDLGCVALVGHNPEISELARRFSNEIDEMPTTAVVELSFDLASWADFGVTAPTMVLFDSPRRSQ</sequence>
<gene>
    <name evidence="1" type="ORF">ACFQB0_07860</name>
</gene>
<organism evidence="1 2">
    <name type="scientific">Luethyella okanaganae</name>
    <dbReference type="NCBI Taxonomy" id="69372"/>
    <lineage>
        <taxon>Bacteria</taxon>
        <taxon>Bacillati</taxon>
        <taxon>Actinomycetota</taxon>
        <taxon>Actinomycetes</taxon>
        <taxon>Micrococcales</taxon>
        <taxon>Microbacteriaceae</taxon>
        <taxon>Luethyella</taxon>
    </lineage>
</organism>
<proteinExistence type="predicted"/>
<evidence type="ECO:0000313" key="1">
    <source>
        <dbReference type="EMBL" id="MFC6356019.1"/>
    </source>
</evidence>
<dbReference type="PANTHER" id="PTHR47623">
    <property type="entry name" value="OS09G0287300 PROTEIN"/>
    <property type="match status" value="1"/>
</dbReference>
<dbReference type="InterPro" id="IPR013078">
    <property type="entry name" value="His_Pase_superF_clade-1"/>
</dbReference>
<keyword evidence="2" id="KW-1185">Reference proteome</keyword>
<accession>A0ABW1VH26</accession>
<reference evidence="2" key="1">
    <citation type="journal article" date="2019" name="Int. J. Syst. Evol. Microbiol.">
        <title>The Global Catalogue of Microorganisms (GCM) 10K type strain sequencing project: providing services to taxonomists for standard genome sequencing and annotation.</title>
        <authorList>
            <consortium name="The Broad Institute Genomics Platform"/>
            <consortium name="The Broad Institute Genome Sequencing Center for Infectious Disease"/>
            <person name="Wu L."/>
            <person name="Ma J."/>
        </authorList>
    </citation>
    <scope>NUCLEOTIDE SEQUENCE [LARGE SCALE GENOMIC DNA]</scope>
    <source>
        <strain evidence="2">CCUG 43304</strain>
    </source>
</reference>
<dbReference type="RefSeq" id="WP_386729854.1">
    <property type="nucleotide sequence ID" value="NZ_JBHSTP010000002.1"/>
</dbReference>
<evidence type="ECO:0000313" key="2">
    <source>
        <dbReference type="Proteomes" id="UP001596306"/>
    </source>
</evidence>
<dbReference type="PANTHER" id="PTHR47623:SF1">
    <property type="entry name" value="OS09G0287300 PROTEIN"/>
    <property type="match status" value="1"/>
</dbReference>
<comment type="caution">
    <text evidence="1">The sequence shown here is derived from an EMBL/GenBank/DDBJ whole genome shotgun (WGS) entry which is preliminary data.</text>
</comment>
<dbReference type="InterPro" id="IPR029033">
    <property type="entry name" value="His_PPase_superfam"/>
</dbReference>
<dbReference type="SUPFAM" id="SSF53254">
    <property type="entry name" value="Phosphoglycerate mutase-like"/>
    <property type="match status" value="1"/>
</dbReference>
<dbReference type="CDD" id="cd07067">
    <property type="entry name" value="HP_PGM_like"/>
    <property type="match status" value="1"/>
</dbReference>
<dbReference type="SMART" id="SM00855">
    <property type="entry name" value="PGAM"/>
    <property type="match status" value="1"/>
</dbReference>
<protein>
    <submittedName>
        <fullName evidence="1">SixA phosphatase family protein</fullName>
    </submittedName>
</protein>
<dbReference type="Pfam" id="PF00300">
    <property type="entry name" value="His_Phos_1"/>
    <property type="match status" value="1"/>
</dbReference>
<name>A0ABW1VH26_9MICO</name>
<dbReference type="Gene3D" id="3.40.50.1240">
    <property type="entry name" value="Phosphoglycerate mutase-like"/>
    <property type="match status" value="1"/>
</dbReference>
<dbReference type="Proteomes" id="UP001596306">
    <property type="component" value="Unassembled WGS sequence"/>
</dbReference>